<dbReference type="FunFam" id="2.60.40.150:FF:000024">
    <property type="entry name" value="E3 ubiquitin-protein ligase"/>
    <property type="match status" value="1"/>
</dbReference>
<dbReference type="Pfam" id="PF00397">
    <property type="entry name" value="WW"/>
    <property type="match status" value="2"/>
</dbReference>
<evidence type="ECO:0000256" key="8">
    <source>
        <dbReference type="PROSITE-ProRule" id="PRU00104"/>
    </source>
</evidence>
<dbReference type="InterPro" id="IPR050409">
    <property type="entry name" value="E3_ubiq-protein_ligase"/>
</dbReference>
<dbReference type="GO" id="GO:0048260">
    <property type="term" value="P:positive regulation of receptor-mediated endocytosis"/>
    <property type="evidence" value="ECO:0007669"/>
    <property type="project" value="UniProtKB-ARBA"/>
</dbReference>
<dbReference type="FunFam" id="3.90.1750.10:FF:000079">
    <property type="entry name" value="E3 ubiquitin-protein ligase"/>
    <property type="match status" value="1"/>
</dbReference>
<evidence type="ECO:0000256" key="6">
    <source>
        <dbReference type="PIRNR" id="PIRNR001569"/>
    </source>
</evidence>
<dbReference type="Gene3D" id="3.30.2160.10">
    <property type="entry name" value="Hect, E3 ligase catalytic domain"/>
    <property type="match status" value="1"/>
</dbReference>
<dbReference type="CDD" id="cd00201">
    <property type="entry name" value="WW"/>
    <property type="match status" value="2"/>
</dbReference>
<dbReference type="Gene3D" id="2.60.40.150">
    <property type="entry name" value="C2 domain"/>
    <property type="match status" value="1"/>
</dbReference>
<keyword evidence="4" id="KW-0677">Repeat</keyword>
<feature type="domain" description="WW" evidence="11">
    <location>
        <begin position="269"/>
        <end position="302"/>
    </location>
</feature>
<dbReference type="GO" id="GO:0005737">
    <property type="term" value="C:cytoplasm"/>
    <property type="evidence" value="ECO:0007669"/>
    <property type="project" value="UniProtKB-ARBA"/>
</dbReference>
<feature type="domain" description="C2" evidence="10">
    <location>
        <begin position="1"/>
        <end position="124"/>
    </location>
</feature>
<evidence type="ECO:0000256" key="7">
    <source>
        <dbReference type="PIRSR" id="PIRSR001569-1"/>
    </source>
</evidence>
<dbReference type="GO" id="GO:0016567">
    <property type="term" value="P:protein ubiquitination"/>
    <property type="evidence" value="ECO:0007669"/>
    <property type="project" value="UniProtKB-UniPathway"/>
</dbReference>
<dbReference type="InterPro" id="IPR000008">
    <property type="entry name" value="C2_dom"/>
</dbReference>
<comment type="pathway">
    <text evidence="2 6">Protein modification; protein ubiquitination.</text>
</comment>
<protein>
    <recommendedName>
        <fullName evidence="6">E3 ubiquitin-protein ligase</fullName>
        <ecNumber evidence="6">2.3.2.26</ecNumber>
    </recommendedName>
</protein>
<feature type="compositionally biased region" description="Low complexity" evidence="9">
    <location>
        <begin position="231"/>
        <end position="251"/>
    </location>
</feature>
<dbReference type="Gene3D" id="3.90.1750.10">
    <property type="entry name" value="Hect, E3 ligase catalytic domains"/>
    <property type="match status" value="1"/>
</dbReference>
<dbReference type="CDD" id="cd00078">
    <property type="entry name" value="HECTc"/>
    <property type="match status" value="1"/>
</dbReference>
<dbReference type="SMART" id="SM00119">
    <property type="entry name" value="HECTc"/>
    <property type="match status" value="1"/>
</dbReference>
<dbReference type="Gene3D" id="3.30.2410.10">
    <property type="entry name" value="Hect, E3 ligase catalytic domain"/>
    <property type="match status" value="1"/>
</dbReference>
<organism evidence="13 14">
    <name type="scientific">Orchesella cincta</name>
    <name type="common">Springtail</name>
    <name type="synonym">Podura cincta</name>
    <dbReference type="NCBI Taxonomy" id="48709"/>
    <lineage>
        <taxon>Eukaryota</taxon>
        <taxon>Metazoa</taxon>
        <taxon>Ecdysozoa</taxon>
        <taxon>Arthropoda</taxon>
        <taxon>Hexapoda</taxon>
        <taxon>Collembola</taxon>
        <taxon>Entomobryomorpha</taxon>
        <taxon>Entomobryoidea</taxon>
        <taxon>Orchesellidae</taxon>
        <taxon>Orchesellinae</taxon>
        <taxon>Orchesella</taxon>
    </lineage>
</organism>
<dbReference type="InterPro" id="IPR035892">
    <property type="entry name" value="C2_domain_sf"/>
</dbReference>
<dbReference type="Pfam" id="PF00632">
    <property type="entry name" value="HECT"/>
    <property type="match status" value="1"/>
</dbReference>
<dbReference type="PANTHER" id="PTHR11254">
    <property type="entry name" value="HECT DOMAIN UBIQUITIN-PROTEIN LIGASE"/>
    <property type="match status" value="1"/>
</dbReference>
<dbReference type="EC" id="2.3.2.26" evidence="6"/>
<comment type="catalytic activity">
    <reaction evidence="1 6">
        <text>S-ubiquitinyl-[E2 ubiquitin-conjugating enzyme]-L-cysteine + [acceptor protein]-L-lysine = [E2 ubiquitin-conjugating enzyme]-L-cysteine + N(6)-ubiquitinyl-[acceptor protein]-L-lysine.</text>
        <dbReference type="EC" id="2.3.2.26"/>
    </reaction>
</comment>
<dbReference type="InterPro" id="IPR000569">
    <property type="entry name" value="HECT_dom"/>
</dbReference>
<dbReference type="SUPFAM" id="SSF56204">
    <property type="entry name" value="Hect, E3 ligase catalytic domain"/>
    <property type="match status" value="1"/>
</dbReference>
<evidence type="ECO:0000259" key="10">
    <source>
        <dbReference type="PROSITE" id="PS50004"/>
    </source>
</evidence>
<dbReference type="STRING" id="48709.A0A1D2N4M6"/>
<dbReference type="OrthoDB" id="423283at2759"/>
<dbReference type="SMART" id="SM00239">
    <property type="entry name" value="C2"/>
    <property type="match status" value="1"/>
</dbReference>
<accession>A0A1D2N4M6</accession>
<dbReference type="PROSITE" id="PS50020">
    <property type="entry name" value="WW_DOMAIN_2"/>
    <property type="match status" value="2"/>
</dbReference>
<feature type="domain" description="HECT" evidence="12">
    <location>
        <begin position="560"/>
        <end position="897"/>
    </location>
</feature>
<dbReference type="FunFam" id="2.20.70.10:FF:000017">
    <property type="entry name" value="E3 ubiquitin-protein ligase"/>
    <property type="match status" value="1"/>
</dbReference>
<dbReference type="FunFam" id="3.30.2410.10:FF:000001">
    <property type="entry name" value="E3 ubiquitin-protein ligase NEDD4-like"/>
    <property type="match status" value="1"/>
</dbReference>
<dbReference type="PIRSF" id="PIRSF001569">
    <property type="entry name" value="E3_ub_ligase_SMURF1"/>
    <property type="match status" value="1"/>
</dbReference>
<evidence type="ECO:0000313" key="13">
    <source>
        <dbReference type="EMBL" id="ODN00213.1"/>
    </source>
</evidence>
<dbReference type="UniPathway" id="UPA00143"/>
<dbReference type="CDD" id="cd08382">
    <property type="entry name" value="C2_Smurf-like"/>
    <property type="match status" value="1"/>
</dbReference>
<evidence type="ECO:0000256" key="5">
    <source>
        <dbReference type="ARBA" id="ARBA00022786"/>
    </source>
</evidence>
<gene>
    <name evidence="13" type="ORF">Ocin01_06467</name>
</gene>
<keyword evidence="5 6" id="KW-0833">Ubl conjugation pathway</keyword>
<proteinExistence type="predicted"/>
<evidence type="ECO:0000259" key="11">
    <source>
        <dbReference type="PROSITE" id="PS50020"/>
    </source>
</evidence>
<dbReference type="EMBL" id="LJIJ01000223">
    <property type="protein sequence ID" value="ODN00213.1"/>
    <property type="molecule type" value="Genomic_DNA"/>
</dbReference>
<feature type="region of interest" description="Disordered" evidence="9">
    <location>
        <begin position="180"/>
        <end position="261"/>
    </location>
</feature>
<dbReference type="GO" id="GO:0030514">
    <property type="term" value="P:negative regulation of BMP signaling pathway"/>
    <property type="evidence" value="ECO:0007669"/>
    <property type="project" value="TreeGrafter"/>
</dbReference>
<evidence type="ECO:0000259" key="12">
    <source>
        <dbReference type="PROSITE" id="PS50237"/>
    </source>
</evidence>
<dbReference type="InterPro" id="IPR001202">
    <property type="entry name" value="WW_dom"/>
</dbReference>
<dbReference type="OMA" id="WEVRHTG"/>
<keyword evidence="3 6" id="KW-0808">Transferase</keyword>
<feature type="compositionally biased region" description="Polar residues" evidence="9">
    <location>
        <begin position="217"/>
        <end position="230"/>
    </location>
</feature>
<dbReference type="GO" id="GO:0045879">
    <property type="term" value="P:negative regulation of smoothened signaling pathway"/>
    <property type="evidence" value="ECO:0007669"/>
    <property type="project" value="UniProtKB-ARBA"/>
</dbReference>
<dbReference type="SUPFAM" id="SSF51045">
    <property type="entry name" value="WW domain"/>
    <property type="match status" value="2"/>
</dbReference>
<dbReference type="InterPro" id="IPR024928">
    <property type="entry name" value="E3_ub_ligase_SMURF1"/>
</dbReference>
<sequence>MKLHSSTNRKPIKPKYFCIRVSVFGAKSLVKKDFFRLPDPYAKISVDGTNQTFSTEPCKATLHPTWNQYFDLYLTRTDSITISIWNHKKLHKEQHSGFLGCVHIVGKAVQRLRDAGPQLISLCKASPNDQDVVRGQIAVSLMSRDAHAAGGSDRLPPTAVVDRMGNVSCFGAIEPSPLPSTSLLPIQSATSHSQQPSPRESHSQGQQPPPPIDTVSPLPQTQQQRSSSGTPQQSNSVSSGQPPSSGNSSNNGRRKVKKNTQQTLVNACVGLPEGYETRITEQGQVYFYHVSSGTSSWYHPGVPKELSPGHNFGPLPPGWEQRSTPSGKPYFVDHNSRTTHFTDPRLIRGLSVHSGVLSTIPRGGIGSPPISSSSSSSSSTPQTPSGQTSRHSHNNNSSSSNSNNNHSNSNGHHQSSSSSSASPTGPAPVSGSRSSRSNRRDSQPLSSRDPNTASSSSSSSHQSNNSGGVVVVSSPNSEACPPPPVPRNRERERVPVPVAVNSGNNDGVEMLPKYKRDLNAKIKALRMELQLLQPRNGHCRIEVTRKEIFEQSYRQVLKLRVKDLRKRLMVKFKGEEGLDYGGIAREWLHLLSHEMLNPSYGLFQYSHENQCCVQINPDSGVNPDHLTYFQFVGRVLGLAVFHGHHIDGSFTLPFYKMLLNKSITLSDIQAVDPELHQSLTWMLHNDITGVIESNFCVERDSYGVIQSKELKPGGRDIAVTEKNKEEYVRLFVNYRFMRGIEQQFLALQKGFYEVVPANLLKMFDEKELELIIGGIGKIDIEDWKANTKLKACGPMDRIPIWFWEIVESYDEEMRARLLQFVTGSSRVPIQGFKNLQGSTGAGTPRLFTIHLVEAPTTNLPKSHTCFNRIDIPNYESKEKFYEKLTKAVEETCGFSVE</sequence>
<evidence type="ECO:0000256" key="9">
    <source>
        <dbReference type="SAM" id="MobiDB-lite"/>
    </source>
</evidence>
<feature type="compositionally biased region" description="Polar residues" evidence="9">
    <location>
        <begin position="187"/>
        <end position="206"/>
    </location>
</feature>
<dbReference type="AlphaFoldDB" id="A0A1D2N4M6"/>
<dbReference type="InterPro" id="IPR035983">
    <property type="entry name" value="Hect_E3_ubiquitin_ligase"/>
</dbReference>
<dbReference type="InterPro" id="IPR036020">
    <property type="entry name" value="WW_dom_sf"/>
</dbReference>
<dbReference type="PROSITE" id="PS50237">
    <property type="entry name" value="HECT"/>
    <property type="match status" value="1"/>
</dbReference>
<evidence type="ECO:0000313" key="14">
    <source>
        <dbReference type="Proteomes" id="UP000094527"/>
    </source>
</evidence>
<comment type="caution">
    <text evidence="13">The sequence shown here is derived from an EMBL/GenBank/DDBJ whole genome shotgun (WGS) entry which is preliminary data.</text>
</comment>
<feature type="domain" description="WW" evidence="11">
    <location>
        <begin position="313"/>
        <end position="346"/>
    </location>
</feature>
<evidence type="ECO:0000256" key="3">
    <source>
        <dbReference type="ARBA" id="ARBA00022679"/>
    </source>
</evidence>
<evidence type="ECO:0000256" key="4">
    <source>
        <dbReference type="ARBA" id="ARBA00022737"/>
    </source>
</evidence>
<dbReference type="GO" id="GO:0061630">
    <property type="term" value="F:ubiquitin protein ligase activity"/>
    <property type="evidence" value="ECO:0007669"/>
    <property type="project" value="UniProtKB-EC"/>
</dbReference>
<reference evidence="13 14" key="1">
    <citation type="journal article" date="2016" name="Genome Biol. Evol.">
        <title>Gene Family Evolution Reflects Adaptation to Soil Environmental Stressors in the Genome of the Collembolan Orchesella cincta.</title>
        <authorList>
            <person name="Faddeeva-Vakhrusheva A."/>
            <person name="Derks M.F."/>
            <person name="Anvar S.Y."/>
            <person name="Agamennone V."/>
            <person name="Suring W."/>
            <person name="Smit S."/>
            <person name="van Straalen N.M."/>
            <person name="Roelofs D."/>
        </authorList>
    </citation>
    <scope>NUCLEOTIDE SEQUENCE [LARGE SCALE GENOMIC DNA]</scope>
    <source>
        <tissue evidence="13">Mixed pool</tissue>
    </source>
</reference>
<dbReference type="FunFam" id="3.30.2160.10:FF:000001">
    <property type="entry name" value="E3 ubiquitin-protein ligase NEDD4-like"/>
    <property type="match status" value="1"/>
</dbReference>
<name>A0A1D2N4M6_ORCCI</name>
<evidence type="ECO:0000256" key="1">
    <source>
        <dbReference type="ARBA" id="ARBA00000885"/>
    </source>
</evidence>
<feature type="region of interest" description="Disordered" evidence="9">
    <location>
        <begin position="358"/>
        <end position="493"/>
    </location>
</feature>
<dbReference type="PANTHER" id="PTHR11254:SF395">
    <property type="entry name" value="E3 UBIQUITIN-PROTEIN LIGASE SMURF1"/>
    <property type="match status" value="1"/>
</dbReference>
<feature type="compositionally biased region" description="Low complexity" evidence="9">
    <location>
        <begin position="446"/>
        <end position="477"/>
    </location>
</feature>
<dbReference type="Pfam" id="PF00168">
    <property type="entry name" value="C2"/>
    <property type="match status" value="1"/>
</dbReference>
<keyword evidence="14" id="KW-1185">Reference proteome</keyword>
<dbReference type="Gene3D" id="2.20.70.10">
    <property type="match status" value="2"/>
</dbReference>
<dbReference type="PROSITE" id="PS50004">
    <property type="entry name" value="C2"/>
    <property type="match status" value="1"/>
</dbReference>
<feature type="compositionally biased region" description="Low complexity" evidence="9">
    <location>
        <begin position="358"/>
        <end position="422"/>
    </location>
</feature>
<evidence type="ECO:0000256" key="2">
    <source>
        <dbReference type="ARBA" id="ARBA00004906"/>
    </source>
</evidence>
<dbReference type="SUPFAM" id="SSF49562">
    <property type="entry name" value="C2 domain (Calcium/lipid-binding domain, CaLB)"/>
    <property type="match status" value="1"/>
</dbReference>
<feature type="active site" description="Glycyl thioester intermediate" evidence="7 8">
    <location>
        <position position="865"/>
    </location>
</feature>
<dbReference type="GO" id="GO:0043161">
    <property type="term" value="P:proteasome-mediated ubiquitin-dependent protein catabolic process"/>
    <property type="evidence" value="ECO:0007669"/>
    <property type="project" value="TreeGrafter"/>
</dbReference>
<dbReference type="SMART" id="SM00456">
    <property type="entry name" value="WW"/>
    <property type="match status" value="2"/>
</dbReference>
<dbReference type="Proteomes" id="UP000094527">
    <property type="component" value="Unassembled WGS sequence"/>
</dbReference>